<dbReference type="EMBL" id="DQAY01000092">
    <property type="protein sequence ID" value="HCO24382.1"/>
    <property type="molecule type" value="Genomic_DNA"/>
</dbReference>
<reference evidence="1 2" key="1">
    <citation type="journal article" date="2018" name="Nat. Biotechnol.">
        <title>A standardized bacterial taxonomy based on genome phylogeny substantially revises the tree of life.</title>
        <authorList>
            <person name="Parks D.H."/>
            <person name="Chuvochina M."/>
            <person name="Waite D.W."/>
            <person name="Rinke C."/>
            <person name="Skarshewski A."/>
            <person name="Chaumeil P.A."/>
            <person name="Hugenholtz P."/>
        </authorList>
    </citation>
    <scope>NUCLEOTIDE SEQUENCE [LARGE SCALE GENOMIC DNA]</scope>
    <source>
        <strain evidence="1">UBA9375</strain>
    </source>
</reference>
<sequence length="82" mass="9948">SSYASFLQADKSPRERKNQGLEEILREVFPIESYQGQYQLEYVKYELGKPRYTPTECRQLRMTYGRPFRVWLRLVKEQPIEE</sequence>
<gene>
    <name evidence="1" type="ORF">DIT97_15590</name>
</gene>
<accession>A0A3D3R8G9</accession>
<protein>
    <submittedName>
        <fullName evidence="1">Uncharacterized protein</fullName>
    </submittedName>
</protein>
<name>A0A3D3R8G9_9PLAN</name>
<feature type="non-terminal residue" evidence="1">
    <location>
        <position position="1"/>
    </location>
</feature>
<feature type="non-terminal residue" evidence="1">
    <location>
        <position position="82"/>
    </location>
</feature>
<evidence type="ECO:0000313" key="1">
    <source>
        <dbReference type="EMBL" id="HCO24382.1"/>
    </source>
</evidence>
<organism evidence="1 2">
    <name type="scientific">Gimesia maris</name>
    <dbReference type="NCBI Taxonomy" id="122"/>
    <lineage>
        <taxon>Bacteria</taxon>
        <taxon>Pseudomonadati</taxon>
        <taxon>Planctomycetota</taxon>
        <taxon>Planctomycetia</taxon>
        <taxon>Planctomycetales</taxon>
        <taxon>Planctomycetaceae</taxon>
        <taxon>Gimesia</taxon>
    </lineage>
</organism>
<dbReference type="AlphaFoldDB" id="A0A3D3R8G9"/>
<dbReference type="SUPFAM" id="SSF64484">
    <property type="entry name" value="beta and beta-prime subunits of DNA dependent RNA-polymerase"/>
    <property type="match status" value="1"/>
</dbReference>
<dbReference type="Proteomes" id="UP000263642">
    <property type="component" value="Unassembled WGS sequence"/>
</dbReference>
<evidence type="ECO:0000313" key="2">
    <source>
        <dbReference type="Proteomes" id="UP000263642"/>
    </source>
</evidence>
<comment type="caution">
    <text evidence="1">The sequence shown here is derived from an EMBL/GenBank/DDBJ whole genome shotgun (WGS) entry which is preliminary data.</text>
</comment>
<proteinExistence type="predicted"/>
<dbReference type="Gene3D" id="3.90.1100.10">
    <property type="match status" value="1"/>
</dbReference>